<dbReference type="EMBL" id="CP076128">
    <property type="protein sequence ID" value="QWG07975.1"/>
    <property type="molecule type" value="Genomic_DNA"/>
</dbReference>
<protein>
    <recommendedName>
        <fullName evidence="4">DUF4134 domain-containing protein</fullName>
    </recommendedName>
</protein>
<proteinExistence type="predicted"/>
<keyword evidence="3" id="KW-1185">Reference proteome</keyword>
<evidence type="ECO:0000313" key="2">
    <source>
        <dbReference type="EMBL" id="QWG07975.1"/>
    </source>
</evidence>
<evidence type="ECO:0000256" key="1">
    <source>
        <dbReference type="SAM" id="Phobius"/>
    </source>
</evidence>
<dbReference type="Proteomes" id="UP000682802">
    <property type="component" value="Chromosome 1"/>
</dbReference>
<feature type="transmembrane region" description="Helical" evidence="1">
    <location>
        <begin position="6"/>
        <end position="25"/>
    </location>
</feature>
<evidence type="ECO:0008006" key="4">
    <source>
        <dbReference type="Google" id="ProtNLM"/>
    </source>
</evidence>
<gene>
    <name evidence="2" type="ORF">KM029_03310</name>
</gene>
<feature type="transmembrane region" description="Helical" evidence="1">
    <location>
        <begin position="68"/>
        <end position="89"/>
    </location>
</feature>
<organism evidence="2 3">
    <name type="scientific">Flammeovirga kamogawensis</name>
    <dbReference type="NCBI Taxonomy" id="373891"/>
    <lineage>
        <taxon>Bacteria</taxon>
        <taxon>Pseudomonadati</taxon>
        <taxon>Bacteroidota</taxon>
        <taxon>Cytophagia</taxon>
        <taxon>Cytophagales</taxon>
        <taxon>Flammeovirgaceae</taxon>
        <taxon>Flammeovirga</taxon>
    </lineage>
</organism>
<reference evidence="2 3" key="1">
    <citation type="submission" date="2021-05" db="EMBL/GenBank/DDBJ databases">
        <title>Comparative genomic studies on the polysaccharide-degrading batcterial strains of the Flammeovirga genus.</title>
        <authorList>
            <person name="Zewei F."/>
            <person name="Zheng Z."/>
            <person name="Yu L."/>
            <person name="Ruyue G."/>
            <person name="Yanhong M."/>
            <person name="Yuanyuan C."/>
            <person name="Jingyan G."/>
            <person name="Wenjun H."/>
        </authorList>
    </citation>
    <scope>NUCLEOTIDE SEQUENCE [LARGE SCALE GENOMIC DNA]</scope>
    <source>
        <strain evidence="2 3">YS10</strain>
    </source>
</reference>
<feature type="transmembrane region" description="Helical" evidence="1">
    <location>
        <begin position="37"/>
        <end position="56"/>
    </location>
</feature>
<keyword evidence="1" id="KW-0812">Transmembrane</keyword>
<accession>A0ABX8GWJ5</accession>
<dbReference type="RefSeq" id="WP_144075359.1">
    <property type="nucleotide sequence ID" value="NZ_CP076128.1"/>
</dbReference>
<name>A0ABX8GWJ5_9BACT</name>
<keyword evidence="1" id="KW-1133">Transmembrane helix</keyword>
<keyword evidence="1" id="KW-0472">Membrane</keyword>
<sequence length="90" mass="10348">MLRRFIGLGALFGIGLGDLIYKYALDIHRSELNHKTTVFITCIVCIFIGTQLYQYSKDKSEKWLQSSMILLYMMGGFIIILSFVLTSFLK</sequence>
<evidence type="ECO:0000313" key="3">
    <source>
        <dbReference type="Proteomes" id="UP000682802"/>
    </source>
</evidence>